<evidence type="ECO:0000259" key="3">
    <source>
        <dbReference type="PROSITE" id="PS51464"/>
    </source>
</evidence>
<dbReference type="GO" id="GO:1901135">
    <property type="term" value="P:carbohydrate derivative metabolic process"/>
    <property type="evidence" value="ECO:0007669"/>
    <property type="project" value="InterPro"/>
</dbReference>
<dbReference type="GO" id="GO:0004476">
    <property type="term" value="F:mannose-6-phosphate isomerase activity"/>
    <property type="evidence" value="ECO:0007669"/>
    <property type="project" value="InterPro"/>
</dbReference>
<dbReference type="InterPro" id="IPR001347">
    <property type="entry name" value="SIS_dom"/>
</dbReference>
<dbReference type="EMBL" id="MHKY01000042">
    <property type="protein sequence ID" value="OGY98075.1"/>
    <property type="molecule type" value="Genomic_DNA"/>
</dbReference>
<dbReference type="InterPro" id="IPR046348">
    <property type="entry name" value="SIS_dom_sf"/>
</dbReference>
<dbReference type="Gene3D" id="3.40.50.10490">
    <property type="entry name" value="Glucose-6-phosphate isomerase like protein, domain 1"/>
    <property type="match status" value="2"/>
</dbReference>
<comment type="caution">
    <text evidence="4">The sequence shown here is derived from an EMBL/GenBank/DDBJ whole genome shotgun (WGS) entry which is preliminary data.</text>
</comment>
<name>A0A1G2C9N6_9BACT</name>
<organism evidence="4 5">
    <name type="scientific">Candidatus Liptonbacteria bacterium RIFCSPHIGHO2_12_FULL_60_13</name>
    <dbReference type="NCBI Taxonomy" id="1798648"/>
    <lineage>
        <taxon>Bacteria</taxon>
        <taxon>Candidatus Liptoniibacteriota</taxon>
    </lineage>
</organism>
<evidence type="ECO:0000256" key="2">
    <source>
        <dbReference type="ARBA" id="ARBA00023235"/>
    </source>
</evidence>
<sequence length="322" mass="35376">MEDALKKFPEQFAYEPQIENEENLRRSSRVIAAGMGGSHLAAGIINAWKPSLGIRVHRDYGLPPIFDQEKGDHLVVAVSYSGNTEETLDAFEAAAAKGAPLAAIATGGKLLAAARELRVPAIALPATGIQPRHALGFMTKALLAILGEDAGQKELATLPKLLRPDELEAAGKSLAEQFLGRVPVIYASNRNEAVAENWKIKFNETGKIPAFMNILPEANHNEMTGFDAIPSTEALSKNFSFLFITDEEDHPRVQKRFGILKEMYEARKLPITVLELAGRNRFHKIFSSLLTADWTAYALAQHYGAEPEAVPMVEEFKKRMLG</sequence>
<reference evidence="4 5" key="1">
    <citation type="journal article" date="2016" name="Nat. Commun.">
        <title>Thousands of microbial genomes shed light on interconnected biogeochemical processes in an aquifer system.</title>
        <authorList>
            <person name="Anantharaman K."/>
            <person name="Brown C.T."/>
            <person name="Hug L.A."/>
            <person name="Sharon I."/>
            <person name="Castelle C.J."/>
            <person name="Probst A.J."/>
            <person name="Thomas B.C."/>
            <person name="Singh A."/>
            <person name="Wilkins M.J."/>
            <person name="Karaoz U."/>
            <person name="Brodie E.L."/>
            <person name="Williams K.H."/>
            <person name="Hubbard S.S."/>
            <person name="Banfield J.F."/>
        </authorList>
    </citation>
    <scope>NUCLEOTIDE SEQUENCE [LARGE SCALE GENOMIC DNA]</scope>
</reference>
<dbReference type="GO" id="GO:0097367">
    <property type="term" value="F:carbohydrate derivative binding"/>
    <property type="evidence" value="ECO:0007669"/>
    <property type="project" value="InterPro"/>
</dbReference>
<dbReference type="Pfam" id="PF10432">
    <property type="entry name" value="bact-PGI_C"/>
    <property type="match status" value="1"/>
</dbReference>
<evidence type="ECO:0000256" key="1">
    <source>
        <dbReference type="ARBA" id="ARBA00010523"/>
    </source>
</evidence>
<dbReference type="PROSITE" id="PS51464">
    <property type="entry name" value="SIS"/>
    <property type="match status" value="1"/>
</dbReference>
<dbReference type="InterPro" id="IPR019490">
    <property type="entry name" value="Glu6P/Mann6P_isomerase_C"/>
</dbReference>
<keyword evidence="2 4" id="KW-0413">Isomerase</keyword>
<gene>
    <name evidence="4" type="ORF">A3E09_02075</name>
</gene>
<proteinExistence type="inferred from homology"/>
<evidence type="ECO:0000313" key="5">
    <source>
        <dbReference type="Proteomes" id="UP000178796"/>
    </source>
</evidence>
<accession>A0A1G2C9N6</accession>
<dbReference type="NCBIfam" id="TIGR02128">
    <property type="entry name" value="G6PI_arch"/>
    <property type="match status" value="1"/>
</dbReference>
<dbReference type="CDD" id="cd05637">
    <property type="entry name" value="SIS_PGI_PMI_2"/>
    <property type="match status" value="1"/>
</dbReference>
<comment type="similarity">
    <text evidence="1">Belongs to the PGI/PMI family.</text>
</comment>
<dbReference type="Proteomes" id="UP000178796">
    <property type="component" value="Unassembled WGS sequence"/>
</dbReference>
<dbReference type="AlphaFoldDB" id="A0A1G2C9N6"/>
<protein>
    <submittedName>
        <fullName evidence="4">Bifunctional phosphoglucose/phosphomannose isomerase</fullName>
    </submittedName>
</protein>
<evidence type="ECO:0000313" key="4">
    <source>
        <dbReference type="EMBL" id="OGY98075.1"/>
    </source>
</evidence>
<feature type="domain" description="SIS" evidence="3">
    <location>
        <begin position="20"/>
        <end position="153"/>
    </location>
</feature>
<dbReference type="SUPFAM" id="SSF53697">
    <property type="entry name" value="SIS domain"/>
    <property type="match status" value="1"/>
</dbReference>
<dbReference type="GO" id="GO:0004347">
    <property type="term" value="F:glucose-6-phosphate isomerase activity"/>
    <property type="evidence" value="ECO:0007669"/>
    <property type="project" value="InterPro"/>
</dbReference>
<dbReference type="GO" id="GO:0005975">
    <property type="term" value="P:carbohydrate metabolic process"/>
    <property type="evidence" value="ECO:0007669"/>
    <property type="project" value="InterPro"/>
</dbReference>